<dbReference type="Proteomes" id="UP001432190">
    <property type="component" value="Chromosome"/>
</dbReference>
<protein>
    <submittedName>
        <fullName evidence="10">DUF421 domain-containing protein</fullName>
    </submittedName>
</protein>
<gene>
    <name evidence="10" type="ORF">OG994_21920</name>
</gene>
<evidence type="ECO:0000256" key="3">
    <source>
        <dbReference type="ARBA" id="ARBA00022475"/>
    </source>
</evidence>
<feature type="region of interest" description="Disordered" evidence="7">
    <location>
        <begin position="147"/>
        <end position="176"/>
    </location>
</feature>
<name>A0ABZ1S1L7_9ACTN</name>
<proteinExistence type="inferred from homology"/>
<feature type="domain" description="YetF C-terminal" evidence="9">
    <location>
        <begin position="95"/>
        <end position="163"/>
    </location>
</feature>
<dbReference type="EMBL" id="CP108084">
    <property type="protein sequence ID" value="WUP48249.1"/>
    <property type="molecule type" value="Genomic_DNA"/>
</dbReference>
<evidence type="ECO:0000313" key="10">
    <source>
        <dbReference type="EMBL" id="WUP48249.1"/>
    </source>
</evidence>
<evidence type="ECO:0000313" key="11">
    <source>
        <dbReference type="Proteomes" id="UP001432190"/>
    </source>
</evidence>
<comment type="subcellular location">
    <subcellularLocation>
        <location evidence="1">Cell membrane</location>
        <topology evidence="1">Multi-pass membrane protein</topology>
    </subcellularLocation>
</comment>
<dbReference type="InterPro" id="IPR023090">
    <property type="entry name" value="UPF0702_alpha/beta_dom_sf"/>
</dbReference>
<organism evidence="10 11">
    <name type="scientific">Micromonospora globbae</name>
    <dbReference type="NCBI Taxonomy" id="1894969"/>
    <lineage>
        <taxon>Bacteria</taxon>
        <taxon>Bacillati</taxon>
        <taxon>Actinomycetota</taxon>
        <taxon>Actinomycetes</taxon>
        <taxon>Micromonosporales</taxon>
        <taxon>Micromonosporaceae</taxon>
        <taxon>Micromonospora</taxon>
    </lineage>
</organism>
<evidence type="ECO:0000256" key="8">
    <source>
        <dbReference type="SAM" id="Phobius"/>
    </source>
</evidence>
<evidence type="ECO:0000256" key="4">
    <source>
        <dbReference type="ARBA" id="ARBA00022692"/>
    </source>
</evidence>
<evidence type="ECO:0000256" key="1">
    <source>
        <dbReference type="ARBA" id="ARBA00004651"/>
    </source>
</evidence>
<reference evidence="10" key="1">
    <citation type="submission" date="2022-10" db="EMBL/GenBank/DDBJ databases">
        <title>The complete genomes of actinobacterial strains from the NBC collection.</title>
        <authorList>
            <person name="Joergensen T.S."/>
            <person name="Alvarez Arevalo M."/>
            <person name="Sterndorff E.B."/>
            <person name="Faurdal D."/>
            <person name="Vuksanovic O."/>
            <person name="Mourched A.-S."/>
            <person name="Charusanti P."/>
            <person name="Shaw S."/>
            <person name="Blin K."/>
            <person name="Weber T."/>
        </authorList>
    </citation>
    <scope>NUCLEOTIDE SEQUENCE</scope>
    <source>
        <strain evidence="10">NBC_00256</strain>
    </source>
</reference>
<dbReference type="Gene3D" id="3.30.240.20">
    <property type="entry name" value="bsu07140 like domains"/>
    <property type="match status" value="1"/>
</dbReference>
<accession>A0ABZ1S1L7</accession>
<dbReference type="PANTHER" id="PTHR34582:SF6">
    <property type="entry name" value="UPF0702 TRANSMEMBRANE PROTEIN YCAP"/>
    <property type="match status" value="1"/>
</dbReference>
<sequence length="176" mass="19540">MIDWGQVFVPSTPLLETVVRGSVMYLTLFGLLRVILKRESGTTGVTDLLVIVLLADAAQNGMSGNYTSITDGVLLVAVIIGWSYLLDAVAYRWPAAARVIRPSSLVLVRDGRMLHRNMRRELITDEELRQKLREQGVDDIAKVREARMESDGQVSVTTSSGDDDQPRSQSRRRGVP</sequence>
<dbReference type="PANTHER" id="PTHR34582">
    <property type="entry name" value="UPF0702 TRANSMEMBRANE PROTEIN YCAP"/>
    <property type="match status" value="1"/>
</dbReference>
<evidence type="ECO:0000256" key="2">
    <source>
        <dbReference type="ARBA" id="ARBA00006448"/>
    </source>
</evidence>
<evidence type="ECO:0000256" key="7">
    <source>
        <dbReference type="SAM" id="MobiDB-lite"/>
    </source>
</evidence>
<evidence type="ECO:0000259" key="9">
    <source>
        <dbReference type="Pfam" id="PF04239"/>
    </source>
</evidence>
<dbReference type="RefSeq" id="WP_328850826.1">
    <property type="nucleotide sequence ID" value="NZ_CP108084.1"/>
</dbReference>
<evidence type="ECO:0000256" key="6">
    <source>
        <dbReference type="ARBA" id="ARBA00023136"/>
    </source>
</evidence>
<keyword evidence="6 8" id="KW-0472">Membrane</keyword>
<keyword evidence="11" id="KW-1185">Reference proteome</keyword>
<comment type="similarity">
    <text evidence="2">Belongs to the UPF0702 family.</text>
</comment>
<dbReference type="Pfam" id="PF04239">
    <property type="entry name" value="DUF421"/>
    <property type="match status" value="1"/>
</dbReference>
<evidence type="ECO:0000256" key="5">
    <source>
        <dbReference type="ARBA" id="ARBA00022989"/>
    </source>
</evidence>
<feature type="transmembrane region" description="Helical" evidence="8">
    <location>
        <begin position="72"/>
        <end position="91"/>
    </location>
</feature>
<keyword evidence="5 8" id="KW-1133">Transmembrane helix</keyword>
<keyword evidence="4 8" id="KW-0812">Transmembrane</keyword>
<dbReference type="InterPro" id="IPR007353">
    <property type="entry name" value="DUF421"/>
</dbReference>
<keyword evidence="3" id="KW-1003">Cell membrane</keyword>